<feature type="transmembrane region" description="Helical" evidence="6">
    <location>
        <begin position="463"/>
        <end position="484"/>
    </location>
</feature>
<comment type="subcellular location">
    <subcellularLocation>
        <location evidence="1">Cell membrane</location>
        <topology evidence="1">Multi-pass membrane protein</topology>
    </subcellularLocation>
</comment>
<dbReference type="Proteomes" id="UP000260874">
    <property type="component" value="Unassembled WGS sequence"/>
</dbReference>
<gene>
    <name evidence="8" type="ORF">DXC91_02915</name>
    <name evidence="7" type="ORF">RVH16_11485</name>
</gene>
<protein>
    <submittedName>
        <fullName evidence="7">Oligosaccharide flippase family protein</fullName>
    </submittedName>
</protein>
<evidence type="ECO:0000256" key="5">
    <source>
        <dbReference type="ARBA" id="ARBA00023136"/>
    </source>
</evidence>
<evidence type="ECO:0000256" key="2">
    <source>
        <dbReference type="ARBA" id="ARBA00022475"/>
    </source>
</evidence>
<feature type="transmembrane region" description="Helical" evidence="6">
    <location>
        <begin position="225"/>
        <end position="245"/>
    </location>
</feature>
<dbReference type="Proteomes" id="UP001181247">
    <property type="component" value="Unassembled WGS sequence"/>
</dbReference>
<keyword evidence="4 6" id="KW-1133">Transmembrane helix</keyword>
<dbReference type="PANTHER" id="PTHR30250">
    <property type="entry name" value="PST FAMILY PREDICTED COLANIC ACID TRANSPORTER"/>
    <property type="match status" value="1"/>
</dbReference>
<dbReference type="GO" id="GO:0005886">
    <property type="term" value="C:plasma membrane"/>
    <property type="evidence" value="ECO:0007669"/>
    <property type="project" value="UniProtKB-SubCell"/>
</dbReference>
<evidence type="ECO:0000256" key="1">
    <source>
        <dbReference type="ARBA" id="ARBA00004651"/>
    </source>
</evidence>
<evidence type="ECO:0000313" key="8">
    <source>
        <dbReference type="EMBL" id="RGK87534.1"/>
    </source>
</evidence>
<keyword evidence="5 6" id="KW-0472">Membrane</keyword>
<feature type="transmembrane region" description="Helical" evidence="6">
    <location>
        <begin position="159"/>
        <end position="177"/>
    </location>
</feature>
<keyword evidence="3 6" id="KW-0812">Transmembrane</keyword>
<feature type="transmembrane region" description="Helical" evidence="6">
    <location>
        <begin position="12"/>
        <end position="30"/>
    </location>
</feature>
<feature type="transmembrane region" description="Helical" evidence="6">
    <location>
        <begin position="79"/>
        <end position="101"/>
    </location>
</feature>
<feature type="transmembrane region" description="Helical" evidence="6">
    <location>
        <begin position="36"/>
        <end position="58"/>
    </location>
</feature>
<feature type="transmembrane region" description="Helical" evidence="6">
    <location>
        <begin position="265"/>
        <end position="286"/>
    </location>
</feature>
<proteinExistence type="predicted"/>
<dbReference type="PANTHER" id="PTHR30250:SF26">
    <property type="entry name" value="PSMA PROTEIN"/>
    <property type="match status" value="1"/>
</dbReference>
<dbReference type="RefSeq" id="WP_008664396.1">
    <property type="nucleotide sequence ID" value="NZ_CAXSNS010000005.1"/>
</dbReference>
<sequence>MTQIRKNLITNVMCLIANVLVGLLYTPYLVKELGVVTYGVLPIALVVNQYIIILTDSLQSSVTRFYSLEYRQKNYKKASVYFSSAIAITILLAVIVLPVIFCLLPQIEALLHIPDKFFHSAGLLIAYTVASLFVAVCSNCVNITIYSDNRLDLINYLKILRNLAKLVFNITLFTFLTTDVSNVGLASVLAELLVLVISIIFYKITKSKEIQFGRRFVSFKAMKPIAKMLTWVSLMSFSGVFIYKIDAILVNNYFGLYNTGILGAISEFGSYCISITGVIGVLYRPLMLIAYSEGRHDDLVRTVVDGAYIVGLISSLLCGIVMGLSVPILKVWLNDEISHYWLWLVIKMFIIPITTFGSTYSIIYNLWNNVRSSALWSLAIAVIYVGTSVALLELGVNMTAFLIIGAVAAIMQGAVLHIAIYSHIYPQSMPKVYVRLWRCCAYFALVFGLSFAIDYFINASNLFTLLVEGVLALLVALCVAPIFINAEDLDALDVILPIKTVMRWLNFNWTRQNA</sequence>
<dbReference type="InterPro" id="IPR002797">
    <property type="entry name" value="Polysacc_synth"/>
</dbReference>
<name>A0A3E4Q5K7_BACUN</name>
<reference evidence="8 9" key="1">
    <citation type="submission" date="2018-08" db="EMBL/GenBank/DDBJ databases">
        <title>A genome reference for cultivated species of the human gut microbiota.</title>
        <authorList>
            <person name="Zou Y."/>
            <person name="Xue W."/>
            <person name="Luo G."/>
        </authorList>
    </citation>
    <scope>NUCLEOTIDE SEQUENCE [LARGE SCALE GENOMIC DNA]</scope>
    <source>
        <strain evidence="8 9">TF09-22</strain>
    </source>
</reference>
<evidence type="ECO:0000313" key="9">
    <source>
        <dbReference type="Proteomes" id="UP000260874"/>
    </source>
</evidence>
<organism evidence="8 9">
    <name type="scientific">Bacteroides uniformis</name>
    <dbReference type="NCBI Taxonomy" id="820"/>
    <lineage>
        <taxon>Bacteria</taxon>
        <taxon>Pseudomonadati</taxon>
        <taxon>Bacteroidota</taxon>
        <taxon>Bacteroidia</taxon>
        <taxon>Bacteroidales</taxon>
        <taxon>Bacteroidaceae</taxon>
        <taxon>Bacteroides</taxon>
    </lineage>
</organism>
<dbReference type="AlphaFoldDB" id="A0A3E4Q5K7"/>
<evidence type="ECO:0000256" key="4">
    <source>
        <dbReference type="ARBA" id="ARBA00022989"/>
    </source>
</evidence>
<dbReference type="EMBL" id="JAWDEU010000002">
    <property type="protein sequence ID" value="MDU0245325.1"/>
    <property type="molecule type" value="Genomic_DNA"/>
</dbReference>
<evidence type="ECO:0000313" key="7">
    <source>
        <dbReference type="EMBL" id="MDU0245325.1"/>
    </source>
</evidence>
<keyword evidence="2" id="KW-1003">Cell membrane</keyword>
<dbReference type="InterPro" id="IPR050833">
    <property type="entry name" value="Poly_Biosynth_Transport"/>
</dbReference>
<dbReference type="EMBL" id="QSRB01000002">
    <property type="protein sequence ID" value="RGK87534.1"/>
    <property type="molecule type" value="Genomic_DNA"/>
</dbReference>
<feature type="transmembrane region" description="Helical" evidence="6">
    <location>
        <begin position="121"/>
        <end position="147"/>
    </location>
</feature>
<comment type="caution">
    <text evidence="8">The sequence shown here is derived from an EMBL/GenBank/DDBJ whole genome shotgun (WGS) entry which is preliminary data.</text>
</comment>
<evidence type="ECO:0000256" key="6">
    <source>
        <dbReference type="SAM" id="Phobius"/>
    </source>
</evidence>
<reference evidence="7" key="2">
    <citation type="submission" date="2023-10" db="EMBL/GenBank/DDBJ databases">
        <title>Genome of Potential pathogenic bacteria in Crohn's disease.</title>
        <authorList>
            <person name="Rodriguez-Palacios A."/>
        </authorList>
    </citation>
    <scope>NUCLEOTIDE SEQUENCE</scope>
    <source>
        <strain evidence="7">CavFT-hAR50</strain>
    </source>
</reference>
<evidence type="ECO:0000256" key="3">
    <source>
        <dbReference type="ARBA" id="ARBA00022692"/>
    </source>
</evidence>
<feature type="transmembrane region" description="Helical" evidence="6">
    <location>
        <begin position="183"/>
        <end position="204"/>
    </location>
</feature>
<feature type="transmembrane region" description="Helical" evidence="6">
    <location>
        <begin position="375"/>
        <end position="394"/>
    </location>
</feature>
<feature type="transmembrane region" description="Helical" evidence="6">
    <location>
        <begin position="400"/>
        <end position="424"/>
    </location>
</feature>
<dbReference type="Pfam" id="PF01943">
    <property type="entry name" value="Polysacc_synt"/>
    <property type="match status" value="1"/>
</dbReference>
<accession>A0A3E4Q5K7</accession>
<feature type="transmembrane region" description="Helical" evidence="6">
    <location>
        <begin position="307"/>
        <end position="328"/>
    </location>
</feature>
<feature type="transmembrane region" description="Helical" evidence="6">
    <location>
        <begin position="340"/>
        <end position="363"/>
    </location>
</feature>
<feature type="transmembrane region" description="Helical" evidence="6">
    <location>
        <begin position="436"/>
        <end position="457"/>
    </location>
</feature>